<comment type="caution">
    <text evidence="3">The sequence shown here is derived from an EMBL/GenBank/DDBJ whole genome shotgun (WGS) entry which is preliminary data.</text>
</comment>
<keyword evidence="2" id="KW-0732">Signal</keyword>
<reference evidence="3" key="1">
    <citation type="submission" date="2021-02" db="EMBL/GenBank/DDBJ databases">
        <authorList>
            <person name="Dougan E. K."/>
            <person name="Rhodes N."/>
            <person name="Thang M."/>
            <person name="Chan C."/>
        </authorList>
    </citation>
    <scope>NUCLEOTIDE SEQUENCE</scope>
</reference>
<evidence type="ECO:0008006" key="5">
    <source>
        <dbReference type="Google" id="ProtNLM"/>
    </source>
</evidence>
<dbReference type="GO" id="GO:0016491">
    <property type="term" value="F:oxidoreductase activity"/>
    <property type="evidence" value="ECO:0007669"/>
    <property type="project" value="UniProtKB-KW"/>
</dbReference>
<keyword evidence="1" id="KW-0560">Oxidoreductase</keyword>
<organism evidence="3 4">
    <name type="scientific">Polarella glacialis</name>
    <name type="common">Dinoflagellate</name>
    <dbReference type="NCBI Taxonomy" id="89957"/>
    <lineage>
        <taxon>Eukaryota</taxon>
        <taxon>Sar</taxon>
        <taxon>Alveolata</taxon>
        <taxon>Dinophyceae</taxon>
        <taxon>Suessiales</taxon>
        <taxon>Suessiaceae</taxon>
        <taxon>Polarella</taxon>
    </lineage>
</organism>
<dbReference type="Proteomes" id="UP000654075">
    <property type="component" value="Unassembled WGS sequence"/>
</dbReference>
<dbReference type="InterPro" id="IPR052228">
    <property type="entry name" value="Sec_Metab_Biosynth_Oxidored"/>
</dbReference>
<sequence length="344" mass="36549">MATFLKLALAISVLAVFVAVSAPTLINGLFELLGGAMDTTVGAIQPVGQDVLTTRFRGKSALVVGATRGIGRGIAIQLAKAGADVQVVGRSDKGGAAVVELMTKLALSTNQVFRAHSHDLSTVKGCQGLTLELSKQGARFDFLIFTVGVWPDIRNPNTVDGVNKVFAVDVLGRFAVFDGVQPLLSKGARVLNVLASTTQMPGLPTFEAIKSIISGDSPPGLGGFGMLAVASVSADAFLQQAGIRYSGFRFVGTQPGIVATDVIRTSFPGWLADILQVVMGPFAQSEEQSGNVHLNILSSPNLERSPTSYVDHLYNARMTNKLAYDREFGAWLWSFLETVVEKHR</sequence>
<accession>A0A813G7A5</accession>
<dbReference type="PANTHER" id="PTHR47534">
    <property type="entry name" value="YALI0E05731P"/>
    <property type="match status" value="1"/>
</dbReference>
<evidence type="ECO:0000256" key="2">
    <source>
        <dbReference type="SAM" id="SignalP"/>
    </source>
</evidence>
<evidence type="ECO:0000256" key="1">
    <source>
        <dbReference type="ARBA" id="ARBA00023002"/>
    </source>
</evidence>
<protein>
    <recommendedName>
        <fullName evidence="5">Protochlorophyllide reductase</fullName>
    </recommendedName>
</protein>
<feature type="signal peptide" evidence="2">
    <location>
        <begin position="1"/>
        <end position="15"/>
    </location>
</feature>
<evidence type="ECO:0000313" key="3">
    <source>
        <dbReference type="EMBL" id="CAE8622561.1"/>
    </source>
</evidence>
<evidence type="ECO:0000313" key="4">
    <source>
        <dbReference type="Proteomes" id="UP000654075"/>
    </source>
</evidence>
<dbReference type="InterPro" id="IPR002347">
    <property type="entry name" value="SDR_fam"/>
</dbReference>
<gene>
    <name evidence="3" type="ORF">PGLA1383_LOCUS40000</name>
</gene>
<dbReference type="EMBL" id="CAJNNV010027995">
    <property type="protein sequence ID" value="CAE8622561.1"/>
    <property type="molecule type" value="Genomic_DNA"/>
</dbReference>
<keyword evidence="4" id="KW-1185">Reference proteome</keyword>
<feature type="chain" id="PRO_5032645490" description="Protochlorophyllide reductase" evidence="2">
    <location>
        <begin position="16"/>
        <end position="344"/>
    </location>
</feature>
<dbReference type="AlphaFoldDB" id="A0A813G7A5"/>
<dbReference type="Pfam" id="PF00106">
    <property type="entry name" value="adh_short"/>
    <property type="match status" value="1"/>
</dbReference>
<dbReference type="OMA" id="NEMMMEG"/>
<dbReference type="SUPFAM" id="SSF51735">
    <property type="entry name" value="NAD(P)-binding Rossmann-fold domains"/>
    <property type="match status" value="1"/>
</dbReference>
<dbReference type="Gene3D" id="3.40.50.720">
    <property type="entry name" value="NAD(P)-binding Rossmann-like Domain"/>
    <property type="match status" value="1"/>
</dbReference>
<proteinExistence type="predicted"/>
<dbReference type="PRINTS" id="PR00081">
    <property type="entry name" value="GDHRDH"/>
</dbReference>
<name>A0A813G7A5_POLGL</name>
<dbReference type="InterPro" id="IPR036291">
    <property type="entry name" value="NAD(P)-bd_dom_sf"/>
</dbReference>
<dbReference type="OrthoDB" id="2898509at2759"/>
<dbReference type="PANTHER" id="PTHR47534:SF3">
    <property type="entry name" value="ALCOHOL DEHYDROGENASE-LIKE C-TERMINAL DOMAIN-CONTAINING PROTEIN"/>
    <property type="match status" value="1"/>
</dbReference>